<evidence type="ECO:0000259" key="16">
    <source>
        <dbReference type="Pfam" id="PF02874"/>
    </source>
</evidence>
<keyword evidence="9 14" id="KW-0406">Ion transport</keyword>
<evidence type="ECO:0000256" key="12">
    <source>
        <dbReference type="ARBA" id="ARBA00048383"/>
    </source>
</evidence>
<dbReference type="SUPFAM" id="SSF47917">
    <property type="entry name" value="C-terminal domain of alpha and beta subunits of F1 ATP synthase"/>
    <property type="match status" value="1"/>
</dbReference>
<dbReference type="SUPFAM" id="SSF52540">
    <property type="entry name" value="P-loop containing nucleoside triphosphate hydrolases"/>
    <property type="match status" value="1"/>
</dbReference>
<dbReference type="InterPro" id="IPR027417">
    <property type="entry name" value="P-loop_NTPase"/>
</dbReference>
<sequence length="584" mass="65320">METAKITKVAGPVVVAKGLKNAKMYDVVKVSSQKLIGEIIELSKDSATIQVYEETSGIGPGESVFSTDMPLSVELGPGLISSIYDGIQRPLDILKSTRGDFITRGAEAFAIDRKKKWDFEPISKKGDKVIFGDIIGTVQESSIVKHKIMVPYGIQGEIKEIYKDKFTVTDTIALIKDQEGSIHEIKMLQKWPVRRPRPYKKKLPPLEPLITGQRIIDMFFPITKGGTACIPGPFGSGKTVVQHQISKWCNAEIILFIGCGERGNEMTDVLLEFPELIDPYSGKPLMERTILIANTSNMPVAAREASVYTGITIAEYYRDMGYNVALIADSTSRWAEAMREISGRLEEMPGEEGFPAYLGTRISSFYERSGRIKCLGSDDKEGTLSIVGAVSPPGGDLSEPVTQNTLRTVQVFWSLQDKLAYKRHFPAIDWLTSYSLYLSGLTDYYNKKIGEEYMELRNKSMALLQEEAELEEIVRLVGVDALSTHEKLILETARSIREDFLLQNAFDITDSYSSTKKQFLILKLIMMFHENAEKVIENGVTIEKLNALPIKAKIIRAKYIEEKNLKAFSEIEKEIISQVSSTTD</sequence>
<comment type="catalytic activity">
    <reaction evidence="12 14">
        <text>ATP + H2O + 4 H(+)(in) = ADP + phosphate + 5 H(+)(out)</text>
        <dbReference type="Rhea" id="RHEA:57720"/>
        <dbReference type="ChEBI" id="CHEBI:15377"/>
        <dbReference type="ChEBI" id="CHEBI:15378"/>
        <dbReference type="ChEBI" id="CHEBI:30616"/>
        <dbReference type="ChEBI" id="CHEBI:43474"/>
        <dbReference type="ChEBI" id="CHEBI:456216"/>
        <dbReference type="EC" id="7.1.2.2"/>
    </reaction>
</comment>
<dbReference type="Pfam" id="PF02874">
    <property type="entry name" value="ATP-synt_ab_N"/>
    <property type="match status" value="1"/>
</dbReference>
<dbReference type="Pfam" id="PF00006">
    <property type="entry name" value="ATP-synt_ab"/>
    <property type="match status" value="1"/>
</dbReference>
<dbReference type="InterPro" id="IPR036121">
    <property type="entry name" value="ATPase_F1/V1/A1_a/bsu_N_sf"/>
</dbReference>
<dbReference type="Gene3D" id="2.40.30.20">
    <property type="match status" value="1"/>
</dbReference>
<feature type="domain" description="ATP synthase A/B type C-terminal" evidence="18">
    <location>
        <begin position="443"/>
        <end position="544"/>
    </location>
</feature>
<keyword evidence="4 14" id="KW-0813">Transport</keyword>
<dbReference type="GO" id="GO:0005524">
    <property type="term" value="F:ATP binding"/>
    <property type="evidence" value="ECO:0007669"/>
    <property type="project" value="UniProtKB-UniRule"/>
</dbReference>
<name>A0A1F5A6J1_9BACT</name>
<evidence type="ECO:0000313" key="19">
    <source>
        <dbReference type="EMBL" id="OGD14190.1"/>
    </source>
</evidence>
<dbReference type="InterPro" id="IPR004100">
    <property type="entry name" value="ATPase_F1/V1/A1_a/bsu_N"/>
</dbReference>
<keyword evidence="8 14" id="KW-1278">Translocase</keyword>
<dbReference type="PANTHER" id="PTHR43607">
    <property type="entry name" value="V-TYPE PROTON ATPASE CATALYTIC SUBUNIT A"/>
    <property type="match status" value="1"/>
</dbReference>
<dbReference type="FunFam" id="2.40.30.20:FF:000002">
    <property type="entry name" value="V-type proton ATPase catalytic subunit A"/>
    <property type="match status" value="1"/>
</dbReference>
<evidence type="ECO:0000256" key="14">
    <source>
        <dbReference type="HAMAP-Rule" id="MF_00309"/>
    </source>
</evidence>
<dbReference type="EMBL" id="MEYH01000090">
    <property type="protein sequence ID" value="OGD14190.1"/>
    <property type="molecule type" value="Genomic_DNA"/>
</dbReference>
<dbReference type="SUPFAM" id="SSF50615">
    <property type="entry name" value="N-terminal domain of alpha and beta subunits of F1 ATP synthase"/>
    <property type="match status" value="1"/>
</dbReference>
<evidence type="ECO:0000256" key="7">
    <source>
        <dbReference type="ARBA" id="ARBA00022840"/>
    </source>
</evidence>
<dbReference type="Pfam" id="PF22919">
    <property type="entry name" value="ATP-synt_VA_C"/>
    <property type="match status" value="1"/>
</dbReference>
<evidence type="ECO:0000256" key="9">
    <source>
        <dbReference type="ARBA" id="ARBA00023065"/>
    </source>
</evidence>
<feature type="domain" description="ATPase F1/V1/A1 complex alpha/beta subunit N-terminal" evidence="16">
    <location>
        <begin position="6"/>
        <end position="67"/>
    </location>
</feature>
<evidence type="ECO:0000256" key="11">
    <source>
        <dbReference type="ARBA" id="ARBA00031719"/>
    </source>
</evidence>
<proteinExistence type="inferred from homology"/>
<dbReference type="GO" id="GO:0045259">
    <property type="term" value="C:proton-transporting ATP synthase complex"/>
    <property type="evidence" value="ECO:0007669"/>
    <property type="project" value="UniProtKB-ARBA"/>
</dbReference>
<dbReference type="NCBIfam" id="NF003220">
    <property type="entry name" value="PRK04192.1"/>
    <property type="match status" value="1"/>
</dbReference>
<dbReference type="STRING" id="1797291.A2V47_04555"/>
<evidence type="ECO:0000259" key="18">
    <source>
        <dbReference type="Pfam" id="PF22919"/>
    </source>
</evidence>
<dbReference type="InterPro" id="IPR023366">
    <property type="entry name" value="ATP_synth_asu-like_sf"/>
</dbReference>
<dbReference type="CDD" id="cd18111">
    <property type="entry name" value="ATP-synt_V_A-type_alpha_C"/>
    <property type="match status" value="1"/>
</dbReference>
<gene>
    <name evidence="14" type="primary">atpA</name>
    <name evidence="19" type="ORF">A2V47_04555</name>
</gene>
<evidence type="ECO:0000256" key="13">
    <source>
        <dbReference type="ARBA" id="ARBA00054855"/>
    </source>
</evidence>
<feature type="domain" description="ATPsynthase alpha/beta subunit barrel-sandwich" evidence="17">
    <location>
        <begin position="110"/>
        <end position="194"/>
    </location>
</feature>
<accession>A0A1F5A6J1</accession>
<dbReference type="InterPro" id="IPR000194">
    <property type="entry name" value="ATPase_F1/V1/A1_a/bsu_nucl-bd"/>
</dbReference>
<feature type="binding site" evidence="14">
    <location>
        <begin position="232"/>
        <end position="239"/>
    </location>
    <ligand>
        <name>ATP</name>
        <dbReference type="ChEBI" id="CHEBI:30616"/>
    </ligand>
</feature>
<dbReference type="EC" id="7.1.2.2" evidence="2 14"/>
<keyword evidence="10 14" id="KW-0066">ATP synthesis</keyword>
<dbReference type="Gene3D" id="2.40.50.100">
    <property type="match status" value="1"/>
</dbReference>
<evidence type="ECO:0000313" key="20">
    <source>
        <dbReference type="Proteomes" id="UP000177701"/>
    </source>
</evidence>
<evidence type="ECO:0000259" key="15">
    <source>
        <dbReference type="Pfam" id="PF00006"/>
    </source>
</evidence>
<dbReference type="Pfam" id="PF16886">
    <property type="entry name" value="ATP-synt_ab_Xtn"/>
    <property type="match status" value="1"/>
</dbReference>
<dbReference type="FunFam" id="3.40.50.300:FF:000675">
    <property type="entry name" value="V-type ATP synthase alpha chain"/>
    <property type="match status" value="1"/>
</dbReference>
<organism evidence="19 20">
    <name type="scientific">Candidatus Sediminicultor quintus</name>
    <dbReference type="NCBI Taxonomy" id="1797291"/>
    <lineage>
        <taxon>Bacteria</taxon>
        <taxon>Pseudomonadati</taxon>
        <taxon>Atribacterota</taxon>
        <taxon>Candidatus Phoenicimicrobiia</taxon>
        <taxon>Candidatus Pheonicimicrobiales</taxon>
        <taxon>Candidatus Phoenicimicrobiaceae</taxon>
        <taxon>Candidatus Sediminicultor</taxon>
    </lineage>
</organism>
<dbReference type="CDD" id="cd01134">
    <property type="entry name" value="V_A-ATPase_A"/>
    <property type="match status" value="1"/>
</dbReference>
<dbReference type="GO" id="GO:0046961">
    <property type="term" value="F:proton-transporting ATPase activity, rotational mechanism"/>
    <property type="evidence" value="ECO:0007669"/>
    <property type="project" value="InterPro"/>
</dbReference>
<evidence type="ECO:0000256" key="1">
    <source>
        <dbReference type="ARBA" id="ARBA00008936"/>
    </source>
</evidence>
<dbReference type="Gene3D" id="3.40.50.300">
    <property type="entry name" value="P-loop containing nucleotide triphosphate hydrolases"/>
    <property type="match status" value="1"/>
</dbReference>
<dbReference type="AlphaFoldDB" id="A0A1F5A6J1"/>
<dbReference type="Gene3D" id="1.10.1140.10">
    <property type="entry name" value="Bovine Mitochondrial F1-atpase, Atp Synthase Beta Chain, Chain D, domain 3"/>
    <property type="match status" value="1"/>
</dbReference>
<evidence type="ECO:0000256" key="4">
    <source>
        <dbReference type="ARBA" id="ARBA00022448"/>
    </source>
</evidence>
<protein>
    <recommendedName>
        <fullName evidence="3 14">V-type ATP synthase alpha chain</fullName>
        <ecNumber evidence="2 14">7.1.2.2</ecNumber>
    </recommendedName>
    <alternativeName>
        <fullName evidence="11 14">V-ATPase subunit A</fullName>
    </alternativeName>
</protein>
<evidence type="ECO:0000259" key="17">
    <source>
        <dbReference type="Pfam" id="PF16886"/>
    </source>
</evidence>
<reference evidence="19 20" key="1">
    <citation type="journal article" date="2016" name="Nat. Commun.">
        <title>Thousands of microbial genomes shed light on interconnected biogeochemical processes in an aquifer system.</title>
        <authorList>
            <person name="Anantharaman K."/>
            <person name="Brown C.T."/>
            <person name="Hug L.A."/>
            <person name="Sharon I."/>
            <person name="Castelle C.J."/>
            <person name="Probst A.J."/>
            <person name="Thomas B.C."/>
            <person name="Singh A."/>
            <person name="Wilkins M.J."/>
            <person name="Karaoz U."/>
            <person name="Brodie E.L."/>
            <person name="Williams K.H."/>
            <person name="Hubbard S.S."/>
            <person name="Banfield J.F."/>
        </authorList>
    </citation>
    <scope>NUCLEOTIDE SEQUENCE [LARGE SCALE GENOMIC DNA]</scope>
</reference>
<evidence type="ECO:0000256" key="2">
    <source>
        <dbReference type="ARBA" id="ARBA00012473"/>
    </source>
</evidence>
<dbReference type="PANTHER" id="PTHR43607:SF1">
    <property type="entry name" value="H(+)-TRANSPORTING TWO-SECTOR ATPASE"/>
    <property type="match status" value="1"/>
</dbReference>
<feature type="domain" description="ATPase F1/V1/A1 complex alpha/beta subunit nucleotide-binding" evidence="15">
    <location>
        <begin position="212"/>
        <end position="435"/>
    </location>
</feature>
<evidence type="ECO:0000256" key="10">
    <source>
        <dbReference type="ARBA" id="ARBA00023310"/>
    </source>
</evidence>
<keyword evidence="5 14" id="KW-0547">Nucleotide-binding</keyword>
<dbReference type="InterPro" id="IPR024034">
    <property type="entry name" value="ATPase_F1/V1_b/a_C"/>
</dbReference>
<evidence type="ECO:0000256" key="8">
    <source>
        <dbReference type="ARBA" id="ARBA00022967"/>
    </source>
</evidence>
<dbReference type="HAMAP" id="MF_00309">
    <property type="entry name" value="ATP_synth_A_arch"/>
    <property type="match status" value="1"/>
</dbReference>
<dbReference type="Proteomes" id="UP000177701">
    <property type="component" value="Unassembled WGS sequence"/>
</dbReference>
<dbReference type="InterPro" id="IPR055190">
    <property type="entry name" value="ATP-synt_VA_C"/>
</dbReference>
<comment type="function">
    <text evidence="13 14">Produces ATP from ADP in the presence of a proton gradient across the membrane. The V-type alpha chain is a catalytic subunit.</text>
</comment>
<comment type="similarity">
    <text evidence="1 14">Belongs to the ATPase alpha/beta chains family.</text>
</comment>
<keyword evidence="7 14" id="KW-0067">ATP-binding</keyword>
<keyword evidence="6 14" id="KW-0375">Hydrogen ion transport</keyword>
<evidence type="ECO:0000256" key="5">
    <source>
        <dbReference type="ARBA" id="ARBA00022741"/>
    </source>
</evidence>
<dbReference type="InterPro" id="IPR022878">
    <property type="entry name" value="V-ATPase_asu"/>
</dbReference>
<dbReference type="GO" id="GO:0046933">
    <property type="term" value="F:proton-transporting ATP synthase activity, rotational mechanism"/>
    <property type="evidence" value="ECO:0007669"/>
    <property type="project" value="UniProtKB-UniRule"/>
</dbReference>
<dbReference type="PROSITE" id="PS00152">
    <property type="entry name" value="ATPASE_ALPHA_BETA"/>
    <property type="match status" value="1"/>
</dbReference>
<evidence type="ECO:0000256" key="3">
    <source>
        <dbReference type="ARBA" id="ARBA00018003"/>
    </source>
</evidence>
<dbReference type="InterPro" id="IPR031686">
    <property type="entry name" value="ATP-synth_a_Xtn"/>
</dbReference>
<dbReference type="InterPro" id="IPR020003">
    <property type="entry name" value="ATPase_a/bsu_AS"/>
</dbReference>
<comment type="caution">
    <text evidence="19">The sequence shown here is derived from an EMBL/GenBank/DDBJ whole genome shotgun (WGS) entry which is preliminary data.</text>
</comment>
<evidence type="ECO:0000256" key="6">
    <source>
        <dbReference type="ARBA" id="ARBA00022781"/>
    </source>
</evidence>
<dbReference type="GO" id="GO:0042777">
    <property type="term" value="P:proton motive force-driven plasma membrane ATP synthesis"/>
    <property type="evidence" value="ECO:0007669"/>
    <property type="project" value="UniProtKB-UniRule"/>
</dbReference>